<feature type="compositionally biased region" description="Pro residues" evidence="1">
    <location>
        <begin position="112"/>
        <end position="126"/>
    </location>
</feature>
<dbReference type="EMBL" id="LXWF01000011">
    <property type="protein sequence ID" value="ORC22205.1"/>
    <property type="molecule type" value="Genomic_DNA"/>
</dbReference>
<evidence type="ECO:0000256" key="2">
    <source>
        <dbReference type="SAM" id="Phobius"/>
    </source>
</evidence>
<feature type="compositionally biased region" description="Pro residues" evidence="1">
    <location>
        <begin position="63"/>
        <end position="93"/>
    </location>
</feature>
<feature type="compositionally biased region" description="Polar residues" evidence="1">
    <location>
        <begin position="215"/>
        <end position="232"/>
    </location>
</feature>
<dbReference type="RefSeq" id="WP_083091272.1">
    <property type="nucleotide sequence ID" value="NZ_LXWF01000011.1"/>
</dbReference>
<keyword evidence="4" id="KW-1185">Reference proteome</keyword>
<reference evidence="3 4" key="1">
    <citation type="submission" date="2016-05" db="EMBL/GenBank/DDBJ databases">
        <title>Draft genome sequence of a porcine commensal Rothia nasimurium.</title>
        <authorList>
            <person name="Gaiser R.A."/>
            <person name="Van Baarlen P."/>
            <person name="Wells J.M."/>
        </authorList>
    </citation>
    <scope>NUCLEOTIDE SEQUENCE [LARGE SCALE GENOMIC DNA]</scope>
    <source>
        <strain evidence="3 4">PT-32</strain>
    </source>
</reference>
<evidence type="ECO:0000256" key="1">
    <source>
        <dbReference type="SAM" id="MobiDB-lite"/>
    </source>
</evidence>
<keyword evidence="2" id="KW-0472">Membrane</keyword>
<keyword evidence="2" id="KW-1133">Transmembrane helix</keyword>
<proteinExistence type="predicted"/>
<accession>A0A1Y1RR05</accession>
<feature type="transmembrane region" description="Helical" evidence="2">
    <location>
        <begin position="329"/>
        <end position="349"/>
    </location>
</feature>
<organism evidence="3 4">
    <name type="scientific">Rothia nasimurium</name>
    <dbReference type="NCBI Taxonomy" id="85336"/>
    <lineage>
        <taxon>Bacteria</taxon>
        <taxon>Bacillati</taxon>
        <taxon>Actinomycetota</taxon>
        <taxon>Actinomycetes</taxon>
        <taxon>Micrococcales</taxon>
        <taxon>Micrococcaceae</taxon>
        <taxon>Rothia</taxon>
    </lineage>
</organism>
<dbReference type="AlphaFoldDB" id="A0A1Y1RR05"/>
<dbReference type="Proteomes" id="UP000192359">
    <property type="component" value="Unassembled WGS sequence"/>
</dbReference>
<protein>
    <submittedName>
        <fullName evidence="3">Uncharacterized protein</fullName>
    </submittedName>
</protein>
<gene>
    <name evidence="3" type="ORF">A7979_01610</name>
</gene>
<evidence type="ECO:0000313" key="4">
    <source>
        <dbReference type="Proteomes" id="UP000192359"/>
    </source>
</evidence>
<feature type="compositionally biased region" description="Low complexity" evidence="1">
    <location>
        <begin position="36"/>
        <end position="62"/>
    </location>
</feature>
<feature type="compositionally biased region" description="Polar residues" evidence="1">
    <location>
        <begin position="173"/>
        <end position="192"/>
    </location>
</feature>
<sequence length="356" mass="36438">MGRKMAGVACGVTTVLAVAPLVLPGEVYISSATAVPASPAPTASATATPKPVNEPTPSTSPTTPAPELPQPEQPQPEQPQPEEPQPEQPQPEEPQPEEPQPEQPPATSEPASPQPSEPAPAPPEPTDVPTEEPTQVSTPAPLPEVSVTPAAEAWTPPSTPEQPATDSGGGDTGQTAPSLPSTQTEPNGQQVPGASIAVPLAQAPSPPRSEVGPGQNEQLSAAPSSTVVGTQTPLRLDADTSKLEVEPTTGSVLGLFNVAHSEQAYDGTPGWVEGFLDRAGQHSRGSSSADSNTAAGVFGAEAQGRQVAADPGSSMFYRGSVIVNGARPLVIFTGSAVLGLSIVIFNFVWRNRKPKH</sequence>
<dbReference type="OrthoDB" id="7573292at2"/>
<evidence type="ECO:0000313" key="3">
    <source>
        <dbReference type="EMBL" id="ORC22205.1"/>
    </source>
</evidence>
<keyword evidence="2" id="KW-0812">Transmembrane</keyword>
<feature type="region of interest" description="Disordered" evidence="1">
    <location>
        <begin position="36"/>
        <end position="232"/>
    </location>
</feature>
<comment type="caution">
    <text evidence="3">The sequence shown here is derived from an EMBL/GenBank/DDBJ whole genome shotgun (WGS) entry which is preliminary data.</text>
</comment>
<name>A0A1Y1RR05_9MICC</name>